<organism evidence="3">
    <name type="scientific">Burkholderia cenocepacia</name>
    <dbReference type="NCBI Taxonomy" id="95486"/>
    <lineage>
        <taxon>Bacteria</taxon>
        <taxon>Pseudomonadati</taxon>
        <taxon>Pseudomonadota</taxon>
        <taxon>Betaproteobacteria</taxon>
        <taxon>Burkholderiales</taxon>
        <taxon>Burkholderiaceae</taxon>
        <taxon>Burkholderia</taxon>
        <taxon>Burkholderia cepacia complex</taxon>
    </lineage>
</organism>
<accession>A0A071M8V2</accession>
<dbReference type="PANTHER" id="PTHR12526">
    <property type="entry name" value="GLYCOSYLTRANSFERASE"/>
    <property type="match status" value="1"/>
</dbReference>
<feature type="region of interest" description="Disordered" evidence="1">
    <location>
        <begin position="1"/>
        <end position="25"/>
    </location>
</feature>
<dbReference type="CDD" id="cd03801">
    <property type="entry name" value="GT4_PimA-like"/>
    <property type="match status" value="1"/>
</dbReference>
<dbReference type="Pfam" id="PF13692">
    <property type="entry name" value="Glyco_trans_1_4"/>
    <property type="match status" value="1"/>
</dbReference>
<comment type="caution">
    <text evidence="3">The sequence shown here is derived from an EMBL/GenBank/DDBJ whole genome shotgun (WGS) entry which is preliminary data.</text>
</comment>
<dbReference type="SUPFAM" id="SSF53756">
    <property type="entry name" value="UDP-Glycosyltransferase/glycogen phosphorylase"/>
    <property type="match status" value="1"/>
</dbReference>
<protein>
    <submittedName>
        <fullName evidence="3">Glycosyl transferase family 1</fullName>
    </submittedName>
</protein>
<gene>
    <name evidence="3" type="ORF">DT99_22640</name>
</gene>
<feature type="compositionally biased region" description="Low complexity" evidence="1">
    <location>
        <begin position="12"/>
        <end position="25"/>
    </location>
</feature>
<dbReference type="EMBL" id="JJOA01000020">
    <property type="protein sequence ID" value="KEA57222.1"/>
    <property type="molecule type" value="Genomic_DNA"/>
</dbReference>
<name>A0A071M8V2_9BURK</name>
<dbReference type="OrthoDB" id="9813211at2"/>
<keyword evidence="3" id="KW-0808">Transferase</keyword>
<evidence type="ECO:0000256" key="1">
    <source>
        <dbReference type="SAM" id="MobiDB-lite"/>
    </source>
</evidence>
<dbReference type="PANTHER" id="PTHR12526:SF636">
    <property type="entry name" value="BLL3647 PROTEIN"/>
    <property type="match status" value="1"/>
</dbReference>
<evidence type="ECO:0000313" key="3">
    <source>
        <dbReference type="EMBL" id="KEA57222.1"/>
    </source>
</evidence>
<sequence length="407" mass="43760">MTDIELAPPPATRTAARPTSNLAAPAARAARPTRIALVVEAAGGGVAVHLSDLIAGLRTRPCVEIHLIAPLGERFDETMLSAAAAQCHAFHRLPLQRAVGLHDLRGALALRRLLRKLRPDIVHSHSSKAGALARLCRGPWKQVYTPHAVYTLNPALSPAKRAFYGGIERVLGNACSDAVIAVSQDEADHLQALGIAHQRIRVVENGVTPPRLLASQAARIALGLADDTFVVGFVGRFDHQKGVDRLVRIARALDRRHGRRVQVVAIGSGDFARAAGDEARDLPLNLYVAGRVDDARRYFAAFDLLALPSRYEGFPYVCLEAVAAHVPMVATQVAGAAELIAAHHVGLTVPNDDDPTVFAAAVSRLVEHPAAFRMMRDRCAQASPHFSADAMVDRTLAVYRALLQEHA</sequence>
<dbReference type="InterPro" id="IPR028098">
    <property type="entry name" value="Glyco_trans_4-like_N"/>
</dbReference>
<feature type="domain" description="Glycosyltransferase subfamily 4-like N-terminal" evidence="2">
    <location>
        <begin position="44"/>
        <end position="208"/>
    </location>
</feature>
<dbReference type="Gene3D" id="3.40.50.2000">
    <property type="entry name" value="Glycogen Phosphorylase B"/>
    <property type="match status" value="2"/>
</dbReference>
<dbReference type="AlphaFoldDB" id="A0A071M8V2"/>
<dbReference type="GO" id="GO:0016757">
    <property type="term" value="F:glycosyltransferase activity"/>
    <property type="evidence" value="ECO:0007669"/>
    <property type="project" value="UniProtKB-ARBA"/>
</dbReference>
<dbReference type="Pfam" id="PF13439">
    <property type="entry name" value="Glyco_transf_4"/>
    <property type="match status" value="1"/>
</dbReference>
<evidence type="ECO:0000259" key="2">
    <source>
        <dbReference type="Pfam" id="PF13439"/>
    </source>
</evidence>
<reference evidence="3" key="1">
    <citation type="submission" date="2014-04" db="EMBL/GenBank/DDBJ databases">
        <title>In planta biocontrol of soil-borne Fusarium wilt of banana through a plant endophytic bacterium, Burkholderia cenocepacia 869T2.</title>
        <authorList>
            <person name="Ho Y.-N."/>
            <person name="Chiang H.-M."/>
            <person name="Chao C.-P."/>
            <person name="Su C.-C."/>
            <person name="Hsu H.-F."/>
            <person name="Guo C.-T."/>
            <person name="Hsieh J.-L."/>
            <person name="Huang C.-C."/>
        </authorList>
    </citation>
    <scope>NUCLEOTIDE SEQUENCE [LARGE SCALE GENOMIC DNA]</scope>
    <source>
        <strain evidence="3">869T2</strain>
    </source>
</reference>
<proteinExistence type="predicted"/>